<protein>
    <submittedName>
        <fullName evidence="1">Uncharacterized protein</fullName>
    </submittedName>
</protein>
<name>A0ABY7K6R1_9ACTN</name>
<organism evidence="1 2">
    <name type="scientific">Streptomyces cinnabarinus</name>
    <dbReference type="NCBI Taxonomy" id="67287"/>
    <lineage>
        <taxon>Bacteria</taxon>
        <taxon>Bacillati</taxon>
        <taxon>Actinomycetota</taxon>
        <taxon>Actinomycetes</taxon>
        <taxon>Kitasatosporales</taxon>
        <taxon>Streptomycetaceae</taxon>
        <taxon>Streptomyces</taxon>
    </lineage>
</organism>
<dbReference type="RefSeq" id="WP_269657891.1">
    <property type="nucleotide sequence ID" value="NZ_CP114413.1"/>
</dbReference>
<keyword evidence="2" id="KW-1185">Reference proteome</keyword>
<evidence type="ECO:0000313" key="1">
    <source>
        <dbReference type="EMBL" id="WAZ20203.1"/>
    </source>
</evidence>
<gene>
    <name evidence="1" type="ORF">STRCI_001303</name>
</gene>
<evidence type="ECO:0000313" key="2">
    <source>
        <dbReference type="Proteomes" id="UP001164439"/>
    </source>
</evidence>
<sequence length="143" mass="15601">MTATTVTPYPETPAEVARAVLDAIDNQPDAFDMQSWAYLTESIRLAPRAVPNCGTTLCAAGWVAHVTGWTLVDLPEDEEDEVTGRDEDGADVPTTAQCYAERGDERRLICDVAQDALGLTPAETFWYSPADTALKRLREIAGR</sequence>
<reference evidence="1" key="1">
    <citation type="submission" date="2022-12" db="EMBL/GenBank/DDBJ databases">
        <authorList>
            <person name="Ruckert C."/>
            <person name="Busche T."/>
            <person name="Kalinowski J."/>
            <person name="Wittmann C."/>
        </authorList>
    </citation>
    <scope>NUCLEOTIDE SEQUENCE</scope>
    <source>
        <strain evidence="1">DSM 40467</strain>
    </source>
</reference>
<dbReference type="Proteomes" id="UP001164439">
    <property type="component" value="Chromosome"/>
</dbReference>
<dbReference type="EMBL" id="CP114413">
    <property type="protein sequence ID" value="WAZ20203.1"/>
    <property type="molecule type" value="Genomic_DNA"/>
</dbReference>
<proteinExistence type="predicted"/>
<accession>A0ABY7K6R1</accession>